<dbReference type="SMART" id="SM00421">
    <property type="entry name" value="HTH_LUXR"/>
    <property type="match status" value="1"/>
</dbReference>
<dbReference type="InterPro" id="IPR052020">
    <property type="entry name" value="Cyclic_di-GMP/3'3'-cGAMP_PDE"/>
</dbReference>
<evidence type="ECO:0000313" key="4">
    <source>
        <dbReference type="Proteomes" id="UP001058860"/>
    </source>
</evidence>
<dbReference type="Gene3D" id="1.10.3210.10">
    <property type="entry name" value="Hypothetical protein af1432"/>
    <property type="match status" value="2"/>
</dbReference>
<feature type="domain" description="HTH luxR-type" evidence="1">
    <location>
        <begin position="448"/>
        <end position="513"/>
    </location>
</feature>
<dbReference type="InterPro" id="IPR000792">
    <property type="entry name" value="Tscrpt_reg_LuxR_C"/>
</dbReference>
<feature type="domain" description="HD-GYP" evidence="2">
    <location>
        <begin position="255"/>
        <end position="451"/>
    </location>
</feature>
<organism evidence="3 4">
    <name type="scientific">Svornostia abyssi</name>
    <dbReference type="NCBI Taxonomy" id="2898438"/>
    <lineage>
        <taxon>Bacteria</taxon>
        <taxon>Bacillati</taxon>
        <taxon>Actinomycetota</taxon>
        <taxon>Thermoleophilia</taxon>
        <taxon>Solirubrobacterales</taxon>
        <taxon>Baekduiaceae</taxon>
        <taxon>Svornostia</taxon>
    </lineage>
</organism>
<dbReference type="Pfam" id="PF00196">
    <property type="entry name" value="GerE"/>
    <property type="match status" value="1"/>
</dbReference>
<dbReference type="SUPFAM" id="SSF46894">
    <property type="entry name" value="C-terminal effector domain of the bipartite response regulators"/>
    <property type="match status" value="1"/>
</dbReference>
<dbReference type="Pfam" id="PF13487">
    <property type="entry name" value="HD_5"/>
    <property type="match status" value="1"/>
</dbReference>
<gene>
    <name evidence="3" type="ORF">LRS13_08610</name>
</gene>
<sequence length="528" mass="55458">MSDGLRLADLLGGLSIACDLGFGLPPEEAMRSSILAAGLARHRGLPEPEVADAYYTALLMHVGCSALSHETAQAFGDEQRVLRAIAGVNVADPDEVAGVALPMVLEDKSPAERARILRFMATPAGRRFGHDFDVGSCEVASATGRRVGLGAGVERALKECVEWWNGEGPPDGLAGEEIAPAARVARAAADAVRLDAIGGTDAVVAGLRRRSGVLLDPEVVAALIANADELLAPTRTGDPREQMLDAEPGPAIEIDPADLGSVAEAFGDLADLKTPWTHGHSAGVAHLAERAAANLRLDAQTIGRLQLSALLSDLGRVAVTNVIWEKPGPLTAAEWEQARMHSYYSERILATSEALAPVARVAGMHHERLDGSGYFRGCSGHDLPPAARVLAAADAFHAMTQDRPHRDALSAEQAADELRRDARAGKLDGDAVTAVLDAAGAQPRGRRPSLRPAGLSEREVEVARLVAAGCSNPEIAERLVVSRRTAEHHVQNIYAKIGVSSRAGLALFAHEHDLIGGQGKMGSPTDAP</sequence>
<dbReference type="SUPFAM" id="SSF109604">
    <property type="entry name" value="HD-domain/PDEase-like"/>
    <property type="match status" value="1"/>
</dbReference>
<evidence type="ECO:0000259" key="2">
    <source>
        <dbReference type="PROSITE" id="PS51832"/>
    </source>
</evidence>
<dbReference type="PROSITE" id="PS51832">
    <property type="entry name" value="HD_GYP"/>
    <property type="match status" value="1"/>
</dbReference>
<dbReference type="InterPro" id="IPR036388">
    <property type="entry name" value="WH-like_DNA-bd_sf"/>
</dbReference>
<dbReference type="RefSeq" id="WP_353866010.1">
    <property type="nucleotide sequence ID" value="NZ_CP088295.1"/>
</dbReference>
<dbReference type="SMART" id="SM00471">
    <property type="entry name" value="HDc"/>
    <property type="match status" value="1"/>
</dbReference>
<dbReference type="PANTHER" id="PTHR45228:SF5">
    <property type="entry name" value="CYCLIC DI-GMP PHOSPHODIESTERASE VC_1348-RELATED"/>
    <property type="match status" value="1"/>
</dbReference>
<dbReference type="Gene3D" id="1.10.10.10">
    <property type="entry name" value="Winged helix-like DNA-binding domain superfamily/Winged helix DNA-binding domain"/>
    <property type="match status" value="1"/>
</dbReference>
<dbReference type="InterPro" id="IPR016032">
    <property type="entry name" value="Sig_transdc_resp-reg_C-effctor"/>
</dbReference>
<dbReference type="CDD" id="cd00077">
    <property type="entry name" value="HDc"/>
    <property type="match status" value="1"/>
</dbReference>
<dbReference type="Proteomes" id="UP001058860">
    <property type="component" value="Chromosome"/>
</dbReference>
<dbReference type="PANTHER" id="PTHR45228">
    <property type="entry name" value="CYCLIC DI-GMP PHOSPHODIESTERASE TM_0186-RELATED"/>
    <property type="match status" value="1"/>
</dbReference>
<proteinExistence type="predicted"/>
<dbReference type="PROSITE" id="PS50043">
    <property type="entry name" value="HTH_LUXR_2"/>
    <property type="match status" value="1"/>
</dbReference>
<dbReference type="InterPro" id="IPR003607">
    <property type="entry name" value="HD/PDEase_dom"/>
</dbReference>
<protein>
    <submittedName>
        <fullName evidence="3">LuxR C-terminal-related transcriptional regulator</fullName>
    </submittedName>
</protein>
<dbReference type="PRINTS" id="PR00038">
    <property type="entry name" value="HTHLUXR"/>
</dbReference>
<name>A0ABY5PLJ6_9ACTN</name>
<dbReference type="EMBL" id="CP088295">
    <property type="protein sequence ID" value="UUY05564.1"/>
    <property type="molecule type" value="Genomic_DNA"/>
</dbReference>
<evidence type="ECO:0000313" key="3">
    <source>
        <dbReference type="EMBL" id="UUY05564.1"/>
    </source>
</evidence>
<dbReference type="CDD" id="cd06170">
    <property type="entry name" value="LuxR_C_like"/>
    <property type="match status" value="1"/>
</dbReference>
<accession>A0ABY5PLJ6</accession>
<evidence type="ECO:0000259" key="1">
    <source>
        <dbReference type="PROSITE" id="PS50043"/>
    </source>
</evidence>
<reference evidence="4" key="1">
    <citation type="submission" date="2021-11" db="EMBL/GenBank/DDBJ databases">
        <title>Cultivation dependent microbiological survey of springs from the worlds oldest radium mine currently devoted to the extraction of radon-saturated water.</title>
        <authorList>
            <person name="Kapinusova G."/>
            <person name="Smrhova T."/>
            <person name="Strejcek M."/>
            <person name="Suman J."/>
            <person name="Jani K."/>
            <person name="Pajer P."/>
            <person name="Uhlik O."/>
        </authorList>
    </citation>
    <scope>NUCLEOTIDE SEQUENCE [LARGE SCALE GENOMIC DNA]</scope>
    <source>
        <strain evidence="4">J379</strain>
    </source>
</reference>
<keyword evidence="4" id="KW-1185">Reference proteome</keyword>
<dbReference type="InterPro" id="IPR037522">
    <property type="entry name" value="HD_GYP_dom"/>
</dbReference>